<dbReference type="OrthoDB" id="158986at2"/>
<evidence type="ECO:0000313" key="4">
    <source>
        <dbReference type="Proteomes" id="UP000248553"/>
    </source>
</evidence>
<reference evidence="4" key="1">
    <citation type="submission" date="2018-05" db="EMBL/GenBank/DDBJ databases">
        <authorList>
            <person name="Nie L."/>
        </authorList>
    </citation>
    <scope>NUCLEOTIDE SEQUENCE [LARGE SCALE GENOMIC DNA]</scope>
    <source>
        <strain evidence="4">NL</strain>
    </source>
</reference>
<dbReference type="PANTHER" id="PTHR36435">
    <property type="entry name" value="SLR1288 PROTEIN"/>
    <property type="match status" value="1"/>
</dbReference>
<dbReference type="AlphaFoldDB" id="A0A328BTW0"/>
<evidence type="ECO:0000313" key="3">
    <source>
        <dbReference type="EMBL" id="RAK70720.1"/>
    </source>
</evidence>
<organism evidence="3 4">
    <name type="scientific">Hymenobacter edaphi</name>
    <dbReference type="NCBI Taxonomy" id="2211146"/>
    <lineage>
        <taxon>Bacteria</taxon>
        <taxon>Pseudomonadati</taxon>
        <taxon>Bacteroidota</taxon>
        <taxon>Cytophagia</taxon>
        <taxon>Cytophagales</taxon>
        <taxon>Hymenobacteraceae</taxon>
        <taxon>Hymenobacter</taxon>
    </lineage>
</organism>
<evidence type="ECO:0000256" key="1">
    <source>
        <dbReference type="SAM" id="Phobius"/>
    </source>
</evidence>
<dbReference type="InterPro" id="IPR052710">
    <property type="entry name" value="CAAX_protease"/>
</dbReference>
<dbReference type="PANTHER" id="PTHR36435:SF1">
    <property type="entry name" value="CAAX AMINO TERMINAL PROTEASE FAMILY PROTEIN"/>
    <property type="match status" value="1"/>
</dbReference>
<feature type="transmembrane region" description="Helical" evidence="1">
    <location>
        <begin position="54"/>
        <end position="79"/>
    </location>
</feature>
<accession>A0A328BTW0</accession>
<protein>
    <recommendedName>
        <fullName evidence="2">CAAX prenyl protease 2/Lysostaphin resistance protein A-like domain-containing protein</fullName>
    </recommendedName>
</protein>
<comment type="caution">
    <text evidence="3">The sequence shown here is derived from an EMBL/GenBank/DDBJ whole genome shotgun (WGS) entry which is preliminary data.</text>
</comment>
<evidence type="ECO:0000259" key="2">
    <source>
        <dbReference type="Pfam" id="PF02517"/>
    </source>
</evidence>
<gene>
    <name evidence="3" type="ORF">DLM85_01910</name>
</gene>
<feature type="transmembrane region" description="Helical" evidence="1">
    <location>
        <begin position="123"/>
        <end position="144"/>
    </location>
</feature>
<dbReference type="GO" id="GO:0004175">
    <property type="term" value="F:endopeptidase activity"/>
    <property type="evidence" value="ECO:0007669"/>
    <property type="project" value="UniProtKB-ARBA"/>
</dbReference>
<dbReference type="Pfam" id="PF02517">
    <property type="entry name" value="Rce1-like"/>
    <property type="match status" value="1"/>
</dbReference>
<proteinExistence type="predicted"/>
<feature type="transmembrane region" description="Helical" evidence="1">
    <location>
        <begin position="12"/>
        <end position="34"/>
    </location>
</feature>
<feature type="domain" description="CAAX prenyl protease 2/Lysostaphin resistance protein A-like" evidence="2">
    <location>
        <begin position="11"/>
        <end position="98"/>
    </location>
</feature>
<keyword evidence="1" id="KW-0472">Membrane</keyword>
<dbReference type="EMBL" id="QHKM01000001">
    <property type="protein sequence ID" value="RAK70720.1"/>
    <property type="molecule type" value="Genomic_DNA"/>
</dbReference>
<sequence length="166" mass="17742">MDAVITRMEQFPLAAAFTICVAAPVLEELLFRGVLLPGLLRNYGPARAILQSGLVFGVFHLNPAQALSAGLLGLLLGWVYWRTDSLLACMWLHFLNNAAAWTLEQLPAFRRYDSVADLLPRGGALVFTLAALLGLLALGIWLLAGLTRPARRAASAAAAAPPARPA</sequence>
<name>A0A328BTW0_9BACT</name>
<keyword evidence="4" id="KW-1185">Reference proteome</keyword>
<keyword evidence="1" id="KW-1133">Transmembrane helix</keyword>
<dbReference type="Proteomes" id="UP000248553">
    <property type="component" value="Unassembled WGS sequence"/>
</dbReference>
<keyword evidence="1" id="KW-0812">Transmembrane</keyword>
<feature type="transmembrane region" description="Helical" evidence="1">
    <location>
        <begin position="86"/>
        <end position="103"/>
    </location>
</feature>
<dbReference type="InterPro" id="IPR003675">
    <property type="entry name" value="Rce1/LyrA-like_dom"/>
</dbReference>
<dbReference type="GO" id="GO:0080120">
    <property type="term" value="P:CAAX-box protein maturation"/>
    <property type="evidence" value="ECO:0007669"/>
    <property type="project" value="UniProtKB-ARBA"/>
</dbReference>